<feature type="transmembrane region" description="Helical" evidence="1">
    <location>
        <begin position="34"/>
        <end position="52"/>
    </location>
</feature>
<keyword evidence="3" id="KW-1185">Reference proteome</keyword>
<sequence>MRGSWIGRALLLVPVLLAGVGAGMVVAVVSGDPAAGGGLAGVVSLLGALRALRTGARIEPTRDRVCVRTFWRTHRVPLDALERVDADGRTESGTPAVRFLLRDGREYGSLALAYLAEQAAKGLAADLRQALDGRPVEVVLPATALRRAG</sequence>
<comment type="caution">
    <text evidence="2">The sequence shown here is derived from an EMBL/GenBank/DDBJ whole genome shotgun (WGS) entry which is preliminary data.</text>
</comment>
<proteinExistence type="predicted"/>
<dbReference type="AlphaFoldDB" id="A0A8J3EVG7"/>
<dbReference type="RefSeq" id="WP_130649237.1">
    <property type="nucleotide sequence ID" value="NZ_BMHA01000017.1"/>
</dbReference>
<feature type="transmembrane region" description="Helical" evidence="1">
    <location>
        <begin position="9"/>
        <end position="28"/>
    </location>
</feature>
<evidence type="ECO:0000256" key="1">
    <source>
        <dbReference type="SAM" id="Phobius"/>
    </source>
</evidence>
<protein>
    <recommendedName>
        <fullName evidence="4">PH domain-containing protein</fullName>
    </recommendedName>
</protein>
<evidence type="ECO:0000313" key="2">
    <source>
        <dbReference type="EMBL" id="GGI09680.1"/>
    </source>
</evidence>
<dbReference type="Proteomes" id="UP000650511">
    <property type="component" value="Unassembled WGS sequence"/>
</dbReference>
<accession>A0A8J3EVG7</accession>
<organism evidence="2 3">
    <name type="scientific">Egicoccus halophilus</name>
    <dbReference type="NCBI Taxonomy" id="1670830"/>
    <lineage>
        <taxon>Bacteria</taxon>
        <taxon>Bacillati</taxon>
        <taxon>Actinomycetota</taxon>
        <taxon>Nitriliruptoria</taxon>
        <taxon>Egicoccales</taxon>
        <taxon>Egicoccaceae</taxon>
        <taxon>Egicoccus</taxon>
    </lineage>
</organism>
<keyword evidence="1" id="KW-0472">Membrane</keyword>
<gene>
    <name evidence="2" type="ORF">GCM10011354_35280</name>
</gene>
<reference evidence="2" key="2">
    <citation type="submission" date="2020-09" db="EMBL/GenBank/DDBJ databases">
        <authorList>
            <person name="Sun Q."/>
            <person name="Zhou Y."/>
        </authorList>
    </citation>
    <scope>NUCLEOTIDE SEQUENCE</scope>
    <source>
        <strain evidence="2">CGMCC 1.14988</strain>
    </source>
</reference>
<dbReference type="EMBL" id="BMHA01000017">
    <property type="protein sequence ID" value="GGI09680.1"/>
    <property type="molecule type" value="Genomic_DNA"/>
</dbReference>
<evidence type="ECO:0000313" key="3">
    <source>
        <dbReference type="Proteomes" id="UP000650511"/>
    </source>
</evidence>
<keyword evidence="1" id="KW-1133">Transmembrane helix</keyword>
<keyword evidence="1" id="KW-0812">Transmembrane</keyword>
<name>A0A8J3EVG7_9ACTN</name>
<evidence type="ECO:0008006" key="4">
    <source>
        <dbReference type="Google" id="ProtNLM"/>
    </source>
</evidence>
<reference evidence="2" key="1">
    <citation type="journal article" date="2014" name="Int. J. Syst. Evol. Microbiol.">
        <title>Complete genome sequence of Corynebacterium casei LMG S-19264T (=DSM 44701T), isolated from a smear-ripened cheese.</title>
        <authorList>
            <consortium name="US DOE Joint Genome Institute (JGI-PGF)"/>
            <person name="Walter F."/>
            <person name="Albersmeier A."/>
            <person name="Kalinowski J."/>
            <person name="Ruckert C."/>
        </authorList>
    </citation>
    <scope>NUCLEOTIDE SEQUENCE</scope>
    <source>
        <strain evidence="2">CGMCC 1.14988</strain>
    </source>
</reference>